<evidence type="ECO:0000313" key="8">
    <source>
        <dbReference type="RefSeq" id="XP_019086213.1"/>
    </source>
</evidence>
<keyword evidence="6" id="KW-0732">Signal</keyword>
<keyword evidence="3" id="KW-0295">Fungicide</keyword>
<protein>
    <submittedName>
        <fullName evidence="8">Defensin-like protein 270</fullName>
    </submittedName>
</protein>
<keyword evidence="5" id="KW-1015">Disulfide bond</keyword>
<evidence type="ECO:0000256" key="2">
    <source>
        <dbReference type="ARBA" id="ARBA00022529"/>
    </source>
</evidence>
<evidence type="ECO:0000256" key="6">
    <source>
        <dbReference type="SAM" id="SignalP"/>
    </source>
</evidence>
<proteinExistence type="inferred from homology"/>
<accession>A0ABM1QHH5</accession>
<dbReference type="PANTHER" id="PTHR48224:SF1">
    <property type="entry name" value="DEFENSIN-LIKE PROTEIN 270"/>
    <property type="match status" value="1"/>
</dbReference>
<feature type="signal peptide" evidence="6">
    <location>
        <begin position="1"/>
        <end position="23"/>
    </location>
</feature>
<evidence type="ECO:0000313" key="7">
    <source>
        <dbReference type="Proteomes" id="UP000694864"/>
    </source>
</evidence>
<evidence type="ECO:0000256" key="4">
    <source>
        <dbReference type="ARBA" id="ARBA00022821"/>
    </source>
</evidence>
<sequence>MTPPKSHFVALLLIISLIVNVQSTRIMDDSDDDCKYRGPCHKREDCFQRCGLKAPSHGALCVTSGVNLERVCCCLY</sequence>
<keyword evidence="7" id="KW-1185">Reference proteome</keyword>
<name>A0ABM1QHH5_CAMSA</name>
<reference evidence="8" key="2">
    <citation type="submission" date="2025-08" db="UniProtKB">
        <authorList>
            <consortium name="RefSeq"/>
        </authorList>
    </citation>
    <scope>IDENTIFICATION</scope>
    <source>
        <tissue evidence="8">Leaf</tissue>
    </source>
</reference>
<dbReference type="GeneID" id="109126806"/>
<evidence type="ECO:0000256" key="5">
    <source>
        <dbReference type="ARBA" id="ARBA00023157"/>
    </source>
</evidence>
<dbReference type="PANTHER" id="PTHR48224">
    <property type="entry name" value="DEFENSIN-LIKE PROTEIN 270-RELATED"/>
    <property type="match status" value="1"/>
</dbReference>
<keyword evidence="4" id="KW-0611">Plant defense</keyword>
<dbReference type="RefSeq" id="XP_019086213.1">
    <property type="nucleotide sequence ID" value="XM_019230668.1"/>
</dbReference>
<keyword evidence="2" id="KW-0929">Antimicrobial</keyword>
<comment type="similarity">
    <text evidence="1">Belongs to the DEFL family.</text>
</comment>
<evidence type="ECO:0000256" key="3">
    <source>
        <dbReference type="ARBA" id="ARBA00022577"/>
    </source>
</evidence>
<dbReference type="InterPro" id="IPR010851">
    <property type="entry name" value="DEFL"/>
</dbReference>
<reference evidence="7" key="1">
    <citation type="journal article" date="2014" name="Nat. Commun.">
        <title>The emerging biofuel crop Camelina sativa retains a highly undifferentiated hexaploid genome structure.</title>
        <authorList>
            <person name="Kagale S."/>
            <person name="Koh C."/>
            <person name="Nixon J."/>
            <person name="Bollina V."/>
            <person name="Clarke W.E."/>
            <person name="Tuteja R."/>
            <person name="Spillane C."/>
            <person name="Robinson S.J."/>
            <person name="Links M.G."/>
            <person name="Clarke C."/>
            <person name="Higgins E.E."/>
            <person name="Huebert T."/>
            <person name="Sharpe A.G."/>
            <person name="Parkin I.A."/>
        </authorList>
    </citation>
    <scope>NUCLEOTIDE SEQUENCE [LARGE SCALE GENOMIC DNA]</scope>
    <source>
        <strain evidence="7">cv. DH55</strain>
    </source>
</reference>
<feature type="chain" id="PRO_5046962159" evidence="6">
    <location>
        <begin position="24"/>
        <end position="76"/>
    </location>
</feature>
<evidence type="ECO:0000256" key="1">
    <source>
        <dbReference type="ARBA" id="ARBA00006722"/>
    </source>
</evidence>
<dbReference type="Proteomes" id="UP000694864">
    <property type="component" value="Chromosome 2"/>
</dbReference>
<dbReference type="Pfam" id="PF25052">
    <property type="entry name" value="AtDEF-like"/>
    <property type="match status" value="1"/>
</dbReference>
<gene>
    <name evidence="8" type="primary">LOC109126806</name>
</gene>
<organism evidence="7 8">
    <name type="scientific">Camelina sativa</name>
    <name type="common">False flax</name>
    <name type="synonym">Myagrum sativum</name>
    <dbReference type="NCBI Taxonomy" id="90675"/>
    <lineage>
        <taxon>Eukaryota</taxon>
        <taxon>Viridiplantae</taxon>
        <taxon>Streptophyta</taxon>
        <taxon>Embryophyta</taxon>
        <taxon>Tracheophyta</taxon>
        <taxon>Spermatophyta</taxon>
        <taxon>Magnoliopsida</taxon>
        <taxon>eudicotyledons</taxon>
        <taxon>Gunneridae</taxon>
        <taxon>Pentapetalae</taxon>
        <taxon>rosids</taxon>
        <taxon>malvids</taxon>
        <taxon>Brassicales</taxon>
        <taxon>Brassicaceae</taxon>
        <taxon>Camelineae</taxon>
        <taxon>Camelina</taxon>
    </lineage>
</organism>